<dbReference type="GO" id="GO:0051082">
    <property type="term" value="F:unfolded protein binding"/>
    <property type="evidence" value="ECO:0007669"/>
    <property type="project" value="TreeGrafter"/>
</dbReference>
<dbReference type="InterPro" id="IPR020818">
    <property type="entry name" value="Chaperonin_GroES"/>
</dbReference>
<dbReference type="HAMAP" id="MF_00580">
    <property type="entry name" value="CH10"/>
    <property type="match status" value="1"/>
</dbReference>
<protein>
    <recommendedName>
        <fullName evidence="3">Co-chaperonin GroES</fullName>
    </recommendedName>
    <alternativeName>
        <fullName evidence="3">10 kDa chaperonin</fullName>
    </alternativeName>
    <alternativeName>
        <fullName evidence="3">Chaperonin-10</fullName>
        <shortName evidence="3">Cpn10</shortName>
    </alternativeName>
</protein>
<dbReference type="FunCoup" id="A0A5R8QCA5">
    <property type="interactions" value="314"/>
</dbReference>
<dbReference type="Proteomes" id="UP000306912">
    <property type="component" value="Unassembled WGS sequence"/>
</dbReference>
<dbReference type="GO" id="GO:0044183">
    <property type="term" value="F:protein folding chaperone"/>
    <property type="evidence" value="ECO:0007669"/>
    <property type="project" value="InterPro"/>
</dbReference>
<dbReference type="SUPFAM" id="SSF50129">
    <property type="entry name" value="GroES-like"/>
    <property type="match status" value="1"/>
</dbReference>
<comment type="caution">
    <text evidence="5">The sequence shown here is derived from an EMBL/GenBank/DDBJ whole genome shotgun (WGS) entry which is preliminary data.</text>
</comment>
<keyword evidence="6" id="KW-1185">Reference proteome</keyword>
<comment type="subcellular location">
    <subcellularLocation>
        <location evidence="3">Cytoplasm</location>
    </subcellularLocation>
</comment>
<dbReference type="CDD" id="cd00320">
    <property type="entry name" value="cpn10"/>
    <property type="match status" value="1"/>
</dbReference>
<dbReference type="PANTHER" id="PTHR10772">
    <property type="entry name" value="10 KDA HEAT SHOCK PROTEIN"/>
    <property type="match status" value="1"/>
</dbReference>
<keyword evidence="3" id="KW-0963">Cytoplasm</keyword>
<evidence type="ECO:0000256" key="4">
    <source>
        <dbReference type="RuleBase" id="RU000535"/>
    </source>
</evidence>
<dbReference type="PANTHER" id="PTHR10772:SF58">
    <property type="entry name" value="CO-CHAPERONIN GROES"/>
    <property type="match status" value="1"/>
</dbReference>
<dbReference type="GO" id="GO:0005524">
    <property type="term" value="F:ATP binding"/>
    <property type="evidence" value="ECO:0007669"/>
    <property type="project" value="InterPro"/>
</dbReference>
<evidence type="ECO:0000256" key="3">
    <source>
        <dbReference type="HAMAP-Rule" id="MF_00580"/>
    </source>
</evidence>
<dbReference type="AlphaFoldDB" id="A0A5R8QCA5"/>
<name>A0A5R8QCA5_9FIRM</name>
<sequence length="94" mass="9955">MIQPLYDKVVIEVKEVETTTASGIVLTESAGEKSNAGVVVAVGTGRVLENGTVVPLAVEVGQTILFSKFAGTEAKYEGKEYLILSEKDILAIVK</sequence>
<evidence type="ECO:0000256" key="1">
    <source>
        <dbReference type="ARBA" id="ARBA00006975"/>
    </source>
</evidence>
<accession>A0A5R8QCA5</accession>
<dbReference type="Gene3D" id="2.30.33.40">
    <property type="entry name" value="GroES chaperonin"/>
    <property type="match status" value="1"/>
</dbReference>
<dbReference type="InterPro" id="IPR018369">
    <property type="entry name" value="Chaprnonin_Cpn10_CS"/>
</dbReference>
<dbReference type="FunFam" id="2.30.33.40:FF:000001">
    <property type="entry name" value="10 kDa chaperonin"/>
    <property type="match status" value="1"/>
</dbReference>
<evidence type="ECO:0000313" key="6">
    <source>
        <dbReference type="Proteomes" id="UP000306912"/>
    </source>
</evidence>
<dbReference type="InParanoid" id="A0A5R8QCA5"/>
<reference evidence="5 6" key="1">
    <citation type="submission" date="2019-05" db="EMBL/GenBank/DDBJ databases">
        <title>Culicoidintestinum kansasii gen. nov., sp. nov. from the gastrointestinal tract of the biting midge, Culicoides sonorensis.</title>
        <authorList>
            <person name="Neupane S."/>
            <person name="Ghosh A."/>
            <person name="Gunther S."/>
            <person name="Martin K."/>
            <person name="Zurek L."/>
        </authorList>
    </citation>
    <scope>NUCLEOTIDE SEQUENCE [LARGE SCALE GENOMIC DNA]</scope>
    <source>
        <strain evidence="5 6">CS-1</strain>
    </source>
</reference>
<dbReference type="GO" id="GO:0046872">
    <property type="term" value="F:metal ion binding"/>
    <property type="evidence" value="ECO:0007669"/>
    <property type="project" value="TreeGrafter"/>
</dbReference>
<dbReference type="PROSITE" id="PS00681">
    <property type="entry name" value="CHAPERONINS_CPN10"/>
    <property type="match status" value="1"/>
</dbReference>
<dbReference type="GO" id="GO:0005737">
    <property type="term" value="C:cytoplasm"/>
    <property type="evidence" value="ECO:0007669"/>
    <property type="project" value="UniProtKB-SubCell"/>
</dbReference>
<keyword evidence="2 3" id="KW-0143">Chaperone</keyword>
<dbReference type="PRINTS" id="PR00297">
    <property type="entry name" value="CHAPERONIN10"/>
</dbReference>
<dbReference type="NCBIfam" id="NF001531">
    <property type="entry name" value="PRK00364.2-2"/>
    <property type="match status" value="1"/>
</dbReference>
<dbReference type="Pfam" id="PF00166">
    <property type="entry name" value="Cpn10"/>
    <property type="match status" value="1"/>
</dbReference>
<evidence type="ECO:0000313" key="5">
    <source>
        <dbReference type="EMBL" id="TLG73906.1"/>
    </source>
</evidence>
<dbReference type="SMART" id="SM00883">
    <property type="entry name" value="Cpn10"/>
    <property type="match status" value="1"/>
</dbReference>
<dbReference type="EMBL" id="VBWP01000005">
    <property type="protein sequence ID" value="TLG73906.1"/>
    <property type="molecule type" value="Genomic_DNA"/>
</dbReference>
<comment type="function">
    <text evidence="3 4">Together with the chaperonin GroEL, plays an essential role in assisting protein folding. The GroEL-GroES system forms a nano-cage that allows encapsulation of the non-native substrate proteins and provides a physical environment optimized to promote and accelerate protein folding. GroES binds to the apical surface of the GroEL ring, thereby capping the opening of the GroEL channel.</text>
</comment>
<organism evidence="5 6">
    <name type="scientific">Culicoidibacter larvae</name>
    <dbReference type="NCBI Taxonomy" id="2579976"/>
    <lineage>
        <taxon>Bacteria</taxon>
        <taxon>Bacillati</taxon>
        <taxon>Bacillota</taxon>
        <taxon>Culicoidibacteria</taxon>
        <taxon>Culicoidibacterales</taxon>
        <taxon>Culicoidibacteraceae</taxon>
        <taxon>Culicoidibacter</taxon>
    </lineage>
</organism>
<dbReference type="NCBIfam" id="NF001534">
    <property type="entry name" value="PRK00364.2-5"/>
    <property type="match status" value="1"/>
</dbReference>
<dbReference type="InterPro" id="IPR011032">
    <property type="entry name" value="GroES-like_sf"/>
</dbReference>
<proteinExistence type="inferred from homology"/>
<dbReference type="GO" id="GO:0051087">
    <property type="term" value="F:protein-folding chaperone binding"/>
    <property type="evidence" value="ECO:0007669"/>
    <property type="project" value="TreeGrafter"/>
</dbReference>
<comment type="similarity">
    <text evidence="1 3 4">Belongs to the GroES chaperonin family.</text>
</comment>
<dbReference type="InterPro" id="IPR037124">
    <property type="entry name" value="Chaperonin_GroES_sf"/>
</dbReference>
<comment type="subunit">
    <text evidence="3">Heptamer of 7 subunits arranged in a ring. Interacts with the chaperonin GroEL.</text>
</comment>
<gene>
    <name evidence="3" type="primary">groES</name>
    <name evidence="3" type="synonym">groS</name>
    <name evidence="5" type="ORF">FEZ08_07175</name>
</gene>
<dbReference type="OrthoDB" id="9806791at2"/>
<dbReference type="RefSeq" id="WP_138191045.1">
    <property type="nucleotide sequence ID" value="NZ_VBWP01000005.1"/>
</dbReference>
<evidence type="ECO:0000256" key="2">
    <source>
        <dbReference type="ARBA" id="ARBA00023186"/>
    </source>
</evidence>